<keyword evidence="3" id="KW-1185">Reference proteome</keyword>
<evidence type="ECO:0000256" key="1">
    <source>
        <dbReference type="SAM" id="MobiDB-lite"/>
    </source>
</evidence>
<sequence>SKPFNTTERNSDANDVLGLPQPSRPSGFHSKTHFVSRSSSIRWTSTPVGAIHCLITAYSLHNRFKPRTCHFNIFQNDH</sequence>
<comment type="caution">
    <text evidence="2">The sequence shown here is derived from an EMBL/GenBank/DDBJ whole genome shotgun (WGS) entry which is preliminary data.</text>
</comment>
<dbReference type="EMBL" id="JASPKZ010007545">
    <property type="protein sequence ID" value="KAJ9583685.1"/>
    <property type="molecule type" value="Genomic_DNA"/>
</dbReference>
<feature type="region of interest" description="Disordered" evidence="1">
    <location>
        <begin position="1"/>
        <end position="31"/>
    </location>
</feature>
<accession>A0AAD7ZN01</accession>
<reference evidence="2" key="1">
    <citation type="journal article" date="2023" name="IScience">
        <title>Live-bearing cockroach genome reveals convergent evolutionary mechanisms linked to viviparity in insects and beyond.</title>
        <authorList>
            <person name="Fouks B."/>
            <person name="Harrison M.C."/>
            <person name="Mikhailova A.A."/>
            <person name="Marchal E."/>
            <person name="English S."/>
            <person name="Carruthers M."/>
            <person name="Jennings E.C."/>
            <person name="Chiamaka E.L."/>
            <person name="Frigard R.A."/>
            <person name="Pippel M."/>
            <person name="Attardo G.M."/>
            <person name="Benoit J.B."/>
            <person name="Bornberg-Bauer E."/>
            <person name="Tobe S.S."/>
        </authorList>
    </citation>
    <scope>NUCLEOTIDE SEQUENCE</scope>
    <source>
        <strain evidence="2">Stay&amp;Tobe</strain>
    </source>
</reference>
<dbReference type="Proteomes" id="UP001233999">
    <property type="component" value="Unassembled WGS sequence"/>
</dbReference>
<gene>
    <name evidence="2" type="ORF">L9F63_021970</name>
</gene>
<evidence type="ECO:0000313" key="3">
    <source>
        <dbReference type="Proteomes" id="UP001233999"/>
    </source>
</evidence>
<evidence type="ECO:0000313" key="2">
    <source>
        <dbReference type="EMBL" id="KAJ9583685.1"/>
    </source>
</evidence>
<reference evidence="2" key="2">
    <citation type="submission" date="2023-05" db="EMBL/GenBank/DDBJ databases">
        <authorList>
            <person name="Fouks B."/>
        </authorList>
    </citation>
    <scope>NUCLEOTIDE SEQUENCE</scope>
    <source>
        <strain evidence="2">Stay&amp;Tobe</strain>
        <tissue evidence="2">Testes</tissue>
    </source>
</reference>
<feature type="non-terminal residue" evidence="2">
    <location>
        <position position="78"/>
    </location>
</feature>
<protein>
    <submittedName>
        <fullName evidence="2">Uncharacterized protein</fullName>
    </submittedName>
</protein>
<organism evidence="2 3">
    <name type="scientific">Diploptera punctata</name>
    <name type="common">Pacific beetle cockroach</name>
    <dbReference type="NCBI Taxonomy" id="6984"/>
    <lineage>
        <taxon>Eukaryota</taxon>
        <taxon>Metazoa</taxon>
        <taxon>Ecdysozoa</taxon>
        <taxon>Arthropoda</taxon>
        <taxon>Hexapoda</taxon>
        <taxon>Insecta</taxon>
        <taxon>Pterygota</taxon>
        <taxon>Neoptera</taxon>
        <taxon>Polyneoptera</taxon>
        <taxon>Dictyoptera</taxon>
        <taxon>Blattodea</taxon>
        <taxon>Blaberoidea</taxon>
        <taxon>Blaberidae</taxon>
        <taxon>Diplopterinae</taxon>
        <taxon>Diploptera</taxon>
    </lineage>
</organism>
<dbReference type="AlphaFoldDB" id="A0AAD7ZN01"/>
<feature type="non-terminal residue" evidence="2">
    <location>
        <position position="1"/>
    </location>
</feature>
<name>A0AAD7ZN01_DIPPU</name>
<proteinExistence type="predicted"/>